<evidence type="ECO:0000259" key="1">
    <source>
        <dbReference type="PROSITE" id="PS50943"/>
    </source>
</evidence>
<keyword evidence="3" id="KW-1185">Reference proteome</keyword>
<reference evidence="2" key="1">
    <citation type="submission" date="2018-09" db="EMBL/GenBank/DDBJ databases">
        <title>Murine metabolic-syndrome-specific gut microbial biobank.</title>
        <authorList>
            <person name="Liu C."/>
        </authorList>
    </citation>
    <scope>NUCLEOTIDE SEQUENCE</scope>
    <source>
        <strain evidence="2">D42-62</strain>
    </source>
</reference>
<accession>A0A9X5GTU4</accession>
<dbReference type="SMART" id="SM00530">
    <property type="entry name" value="HTH_XRE"/>
    <property type="match status" value="1"/>
</dbReference>
<evidence type="ECO:0000313" key="3">
    <source>
        <dbReference type="Proteomes" id="UP001154420"/>
    </source>
</evidence>
<dbReference type="Gene3D" id="1.10.260.40">
    <property type="entry name" value="lambda repressor-like DNA-binding domains"/>
    <property type="match status" value="1"/>
</dbReference>
<name>A0A9X5GTU4_9FIRM</name>
<dbReference type="CDD" id="cd00093">
    <property type="entry name" value="HTH_XRE"/>
    <property type="match status" value="1"/>
</dbReference>
<dbReference type="AlphaFoldDB" id="A0A9X5GTU4"/>
<sequence>MSMEGTNLGITVKKLRETKGMSRMELSEAVGISESHLKKIEAGNRQPGIQTYRKMIAALEADIVIRDMTGSVKGDCTARAQKVFLESTESQAVFLVQVLEYMAQNIKAIK</sequence>
<dbReference type="SUPFAM" id="SSF47413">
    <property type="entry name" value="lambda repressor-like DNA-binding domains"/>
    <property type="match status" value="1"/>
</dbReference>
<dbReference type="InterPro" id="IPR010982">
    <property type="entry name" value="Lambda_DNA-bd_dom_sf"/>
</dbReference>
<protein>
    <submittedName>
        <fullName evidence="2">XRE family transcriptional regulator</fullName>
    </submittedName>
</protein>
<dbReference type="Proteomes" id="UP001154420">
    <property type="component" value="Unassembled WGS sequence"/>
</dbReference>
<dbReference type="Pfam" id="PF13560">
    <property type="entry name" value="HTH_31"/>
    <property type="match status" value="1"/>
</dbReference>
<dbReference type="EMBL" id="QZDT01000018">
    <property type="protein sequence ID" value="NBJ93372.1"/>
    <property type="molecule type" value="Genomic_DNA"/>
</dbReference>
<gene>
    <name evidence="2" type="ORF">D5281_12400</name>
</gene>
<organism evidence="2 3">
    <name type="scientific">Parablautia muri</name>
    <dbReference type="NCBI Taxonomy" id="2320879"/>
    <lineage>
        <taxon>Bacteria</taxon>
        <taxon>Bacillati</taxon>
        <taxon>Bacillota</taxon>
        <taxon>Clostridia</taxon>
        <taxon>Lachnospirales</taxon>
        <taxon>Lachnospiraceae</taxon>
        <taxon>Parablautia</taxon>
    </lineage>
</organism>
<dbReference type="InterPro" id="IPR001387">
    <property type="entry name" value="Cro/C1-type_HTH"/>
</dbReference>
<evidence type="ECO:0000313" key="2">
    <source>
        <dbReference type="EMBL" id="NBJ93372.1"/>
    </source>
</evidence>
<comment type="caution">
    <text evidence="2">The sequence shown here is derived from an EMBL/GenBank/DDBJ whole genome shotgun (WGS) entry which is preliminary data.</text>
</comment>
<feature type="domain" description="HTH cro/C1-type" evidence="1">
    <location>
        <begin position="12"/>
        <end position="66"/>
    </location>
</feature>
<dbReference type="GO" id="GO:0003677">
    <property type="term" value="F:DNA binding"/>
    <property type="evidence" value="ECO:0007669"/>
    <property type="project" value="InterPro"/>
</dbReference>
<dbReference type="PROSITE" id="PS50943">
    <property type="entry name" value="HTH_CROC1"/>
    <property type="match status" value="1"/>
</dbReference>
<proteinExistence type="predicted"/>